<protein>
    <submittedName>
        <fullName evidence="14">5'-nucleotidase protein</fullName>
    </submittedName>
</protein>
<evidence type="ECO:0000256" key="6">
    <source>
        <dbReference type="ARBA" id="ARBA00022723"/>
    </source>
</evidence>
<dbReference type="AlphaFoldDB" id="A0AAV3IG36"/>
<evidence type="ECO:0000256" key="2">
    <source>
        <dbReference type="ARBA" id="ARBA00001730"/>
    </source>
</evidence>
<dbReference type="InterPro" id="IPR036907">
    <property type="entry name" value="5'-Nucleotdase_C_sf"/>
</dbReference>
<evidence type="ECO:0000259" key="12">
    <source>
        <dbReference type="Pfam" id="PF00149"/>
    </source>
</evidence>
<dbReference type="Gene3D" id="3.90.780.10">
    <property type="entry name" value="5'-Nucleotidase, C-terminal domain"/>
    <property type="match status" value="1"/>
</dbReference>
<keyword evidence="6" id="KW-0479">Metal-binding</keyword>
<evidence type="ECO:0000256" key="1">
    <source>
        <dbReference type="ARBA" id="ARBA00000527"/>
    </source>
</evidence>
<evidence type="ECO:0000256" key="3">
    <source>
        <dbReference type="ARBA" id="ARBA00001968"/>
    </source>
</evidence>
<comment type="cofactor">
    <cofactor evidence="3">
        <name>a divalent metal cation</name>
        <dbReference type="ChEBI" id="CHEBI:60240"/>
    </cofactor>
</comment>
<dbReference type="InterPro" id="IPR041827">
    <property type="entry name" value="CpdB_N"/>
</dbReference>
<gene>
    <name evidence="14" type="ORF">HMPREF1401_00356</name>
</gene>
<dbReference type="InterPro" id="IPR008334">
    <property type="entry name" value="5'-Nucleotdase_C"/>
</dbReference>
<organism evidence="14 15">
    <name type="scientific">Helicobacter pylori GAM120Ai</name>
    <dbReference type="NCBI Taxonomy" id="1159029"/>
    <lineage>
        <taxon>Bacteria</taxon>
        <taxon>Pseudomonadati</taxon>
        <taxon>Campylobacterota</taxon>
        <taxon>Epsilonproteobacteria</taxon>
        <taxon>Campylobacterales</taxon>
        <taxon>Helicobacteraceae</taxon>
        <taxon>Helicobacter</taxon>
    </lineage>
</organism>
<dbReference type="InterPro" id="IPR004843">
    <property type="entry name" value="Calcineurin-like_PHP"/>
</dbReference>
<dbReference type="PANTHER" id="PTHR11575">
    <property type="entry name" value="5'-NUCLEOTIDASE-RELATED"/>
    <property type="match status" value="1"/>
</dbReference>
<dbReference type="Pfam" id="PF02872">
    <property type="entry name" value="5_nucleotid_C"/>
    <property type="match status" value="1"/>
</dbReference>
<accession>A0AAV3IG36</accession>
<evidence type="ECO:0000256" key="8">
    <source>
        <dbReference type="ARBA" id="ARBA00022741"/>
    </source>
</evidence>
<dbReference type="PRINTS" id="PR01607">
    <property type="entry name" value="APYRASEFAMLY"/>
</dbReference>
<sequence>MNIFYGRISMRKLILFIFLTLALSISAKEVKIVFLETSDIHGRLFSYDYAVGEQKPNNGLTRIATLIKKQRAENKNVVLIDSGDLLQGNSAELFNNEPIHPLVRAENDLKFDIRVLGNHEFNFSKDFLEKNIKGFNGDVVNANIIKTADNKPFVKPYIIKKIDGVRVAVVGFLVPHVPTWEASTPEHFAGLKFLDAEEALKKTLSELKGKYDILIGTFHLGREDEKGGDGIPDLAKKFPQFDIIFAGHEHAVYNTKVGKVHTIEPGAYGAYLAKGVVVFDTKTKKKTITTENLPTKDIPEDEELAKKYEYVDKKSKEYANEVVGEVTKTFIDRPDFITGEEKITTMPTAALQETPVIELINKVQKYYAKADVSAAALFNFGANLKKGPFKRKDVAYIYKFANTLIGVRITGENLLKYMEWSYKFYNQLQPGDLTISFNENVRGYNFDMFSGVKYQVDVTKPAGQRIVNPTINGKPINPKATYKLAINNYRFGTLSTTLKLVTDANRYYDSYDELQDNGQIRDLIIKYITEEKGKKVTPELEHNWEIIHYDFKNPLLEKLAEKLKEGSVKIPTSKDGRTLNVKSIKASEVE</sequence>
<evidence type="ECO:0000313" key="14">
    <source>
        <dbReference type="EMBL" id="EMG96947.1"/>
    </source>
</evidence>
<dbReference type="GO" id="GO:0046872">
    <property type="term" value="F:metal ion binding"/>
    <property type="evidence" value="ECO:0007669"/>
    <property type="project" value="UniProtKB-KW"/>
</dbReference>
<dbReference type="GO" id="GO:0000166">
    <property type="term" value="F:nucleotide binding"/>
    <property type="evidence" value="ECO:0007669"/>
    <property type="project" value="UniProtKB-KW"/>
</dbReference>
<feature type="domain" description="5'-Nucleotidase C-terminal" evidence="13">
    <location>
        <begin position="347"/>
        <end position="491"/>
    </location>
</feature>
<dbReference type="GO" id="GO:0009166">
    <property type="term" value="P:nucleotide catabolic process"/>
    <property type="evidence" value="ECO:0007669"/>
    <property type="project" value="InterPro"/>
</dbReference>
<dbReference type="InterPro" id="IPR006179">
    <property type="entry name" value="5_nucleotidase/apyrase"/>
</dbReference>
<feature type="domain" description="Calcineurin-like phosphoesterase" evidence="12">
    <location>
        <begin position="34"/>
        <end position="251"/>
    </location>
</feature>
<evidence type="ECO:0000259" key="13">
    <source>
        <dbReference type="Pfam" id="PF02872"/>
    </source>
</evidence>
<comment type="catalytic activity">
    <reaction evidence="2">
        <text>a nucleoside 2',3'-cyclic phosphate + H2O = a nucleoside 3'-phosphate + H(+)</text>
        <dbReference type="Rhea" id="RHEA:19621"/>
        <dbReference type="ChEBI" id="CHEBI:15377"/>
        <dbReference type="ChEBI" id="CHEBI:15378"/>
        <dbReference type="ChEBI" id="CHEBI:66949"/>
        <dbReference type="ChEBI" id="CHEBI:66954"/>
        <dbReference type="EC" id="3.1.4.16"/>
    </reaction>
</comment>
<evidence type="ECO:0000313" key="15">
    <source>
        <dbReference type="Proteomes" id="UP000012012"/>
    </source>
</evidence>
<dbReference type="GO" id="GO:0030288">
    <property type="term" value="C:outer membrane-bounded periplasmic space"/>
    <property type="evidence" value="ECO:0007669"/>
    <property type="project" value="TreeGrafter"/>
</dbReference>
<comment type="catalytic activity">
    <reaction evidence="1">
        <text>a ribonucleoside 3'-phosphate + H2O = a ribonucleoside + phosphate</text>
        <dbReference type="Rhea" id="RHEA:10144"/>
        <dbReference type="ChEBI" id="CHEBI:13197"/>
        <dbReference type="ChEBI" id="CHEBI:15377"/>
        <dbReference type="ChEBI" id="CHEBI:18254"/>
        <dbReference type="ChEBI" id="CHEBI:43474"/>
        <dbReference type="EC" id="3.1.3.6"/>
    </reaction>
</comment>
<name>A0AAV3IG36_HELPX</name>
<reference evidence="14 15" key="1">
    <citation type="submission" date="2012-11" db="EMBL/GenBank/DDBJ databases">
        <authorList>
            <person name="Weinstock G."/>
            <person name="Sodergren E."/>
            <person name="Lobos E.A."/>
            <person name="Fulton L."/>
            <person name="Fulton R."/>
            <person name="Courtney L."/>
            <person name="Fronick C."/>
            <person name="O'Laughlin M."/>
            <person name="Godfrey J."/>
            <person name="Wilson R.M."/>
            <person name="Miner T."/>
            <person name="Farmer C."/>
            <person name="Delehaunty K."/>
            <person name="Cordes M."/>
            <person name="Minx P."/>
            <person name="Tomlinson C."/>
            <person name="Chen J."/>
            <person name="Wollam A."/>
            <person name="Pepin K.H."/>
            <person name="Bhonagiri V."/>
            <person name="Zhang X."/>
            <person name="Suruliraj S."/>
            <person name="Antonio M."/>
            <person name="Secka O."/>
            <person name="Thomas J."/>
            <person name="Warren W."/>
            <person name="Mitreva M."/>
            <person name="Mardis E.R."/>
            <person name="Wilson R.K."/>
        </authorList>
    </citation>
    <scope>NUCLEOTIDE SEQUENCE [LARGE SCALE GENOMIC DNA]</scope>
    <source>
        <strain evidence="14 15">GAM120Ai</strain>
    </source>
</reference>
<dbReference type="Proteomes" id="UP000012012">
    <property type="component" value="Unassembled WGS sequence"/>
</dbReference>
<keyword evidence="8 11" id="KW-0547">Nucleotide-binding</keyword>
<keyword evidence="10" id="KW-0511">Multifunctional enzyme</keyword>
<evidence type="ECO:0000256" key="4">
    <source>
        <dbReference type="ARBA" id="ARBA00004196"/>
    </source>
</evidence>
<dbReference type="PROSITE" id="PS00786">
    <property type="entry name" value="5_NUCLEOTIDASE_2"/>
    <property type="match status" value="1"/>
</dbReference>
<evidence type="ECO:0000256" key="5">
    <source>
        <dbReference type="ARBA" id="ARBA00006654"/>
    </source>
</evidence>
<evidence type="ECO:0000256" key="11">
    <source>
        <dbReference type="RuleBase" id="RU362119"/>
    </source>
</evidence>
<dbReference type="Gene3D" id="3.60.21.10">
    <property type="match status" value="1"/>
</dbReference>
<comment type="similarity">
    <text evidence="5 11">Belongs to the 5'-nucleotidase family.</text>
</comment>
<evidence type="ECO:0000256" key="7">
    <source>
        <dbReference type="ARBA" id="ARBA00022729"/>
    </source>
</evidence>
<comment type="caution">
    <text evidence="14">The sequence shown here is derived from an EMBL/GenBank/DDBJ whole genome shotgun (WGS) entry which is preliminary data.</text>
</comment>
<dbReference type="Pfam" id="PF00149">
    <property type="entry name" value="Metallophos"/>
    <property type="match status" value="1"/>
</dbReference>
<dbReference type="EMBL" id="APDF01000011">
    <property type="protein sequence ID" value="EMG96947.1"/>
    <property type="molecule type" value="Genomic_DNA"/>
</dbReference>
<dbReference type="GO" id="GO:0008254">
    <property type="term" value="F:3'-nucleotidase activity"/>
    <property type="evidence" value="ECO:0007669"/>
    <property type="project" value="UniProtKB-EC"/>
</dbReference>
<evidence type="ECO:0000256" key="9">
    <source>
        <dbReference type="ARBA" id="ARBA00022801"/>
    </source>
</evidence>
<dbReference type="CDD" id="cd07410">
    <property type="entry name" value="MPP_CpdB_N"/>
    <property type="match status" value="1"/>
</dbReference>
<dbReference type="SUPFAM" id="SSF56300">
    <property type="entry name" value="Metallo-dependent phosphatases"/>
    <property type="match status" value="1"/>
</dbReference>
<dbReference type="PANTHER" id="PTHR11575:SF6">
    <property type="entry name" value="2',3'-CYCLIC-NUCLEOTIDE 2'-PHOSPHODIESTERASE_3'-NUCLEOTIDASE"/>
    <property type="match status" value="1"/>
</dbReference>
<dbReference type="InterPro" id="IPR006146">
    <property type="entry name" value="5'-Nucleotdase_CS"/>
</dbReference>
<evidence type="ECO:0000256" key="10">
    <source>
        <dbReference type="ARBA" id="ARBA00023268"/>
    </source>
</evidence>
<dbReference type="SUPFAM" id="SSF55816">
    <property type="entry name" value="5'-nucleotidase (syn. UDP-sugar hydrolase), C-terminal domain"/>
    <property type="match status" value="1"/>
</dbReference>
<dbReference type="InterPro" id="IPR029052">
    <property type="entry name" value="Metallo-depent_PP-like"/>
</dbReference>
<dbReference type="GO" id="GO:0008663">
    <property type="term" value="F:2',3'-cyclic-nucleotide 2'-phosphodiesterase activity"/>
    <property type="evidence" value="ECO:0007669"/>
    <property type="project" value="UniProtKB-EC"/>
</dbReference>
<proteinExistence type="inferred from homology"/>
<comment type="subcellular location">
    <subcellularLocation>
        <location evidence="4">Cell envelope</location>
    </subcellularLocation>
</comment>
<keyword evidence="9 11" id="KW-0378">Hydrolase</keyword>
<keyword evidence="7" id="KW-0732">Signal</keyword>